<evidence type="ECO:0000256" key="2">
    <source>
        <dbReference type="ARBA" id="ARBA00022553"/>
    </source>
</evidence>
<dbReference type="Gene3D" id="3.80.10.10">
    <property type="entry name" value="Ribonuclease Inhibitor"/>
    <property type="match status" value="3"/>
</dbReference>
<evidence type="ECO:0000256" key="5">
    <source>
        <dbReference type="ARBA" id="ARBA00023157"/>
    </source>
</evidence>
<dbReference type="InterPro" id="IPR053038">
    <property type="entry name" value="RLP_Defense"/>
</dbReference>
<keyword evidence="4" id="KW-0677">Repeat</keyword>
<keyword evidence="8" id="KW-1185">Reference proteome</keyword>
<dbReference type="AlphaFoldDB" id="A0A1Y2CE35"/>
<sequence length="443" mass="50213">MHALTSLPTEVLSPIFLWVSIPEVYKCIRICRRIKDIVTSKHFIISALKQSIPRLQHEPDQSTESRSDLMKLFFSVAAPPPPWIQDVIVDVYWQDNVRLTYDVLNEYIEIMNRYENRNTIHLRPKVKEPKKIGFTTSLCRMPNLADLELIGINGHIPPDIGHLGKLESLKLIHCDLTSPLPDEIQLLKQLRRLILFQTTCSGPFPEVICQLASLRELKFRSKSPSTFLNGTIPVSIGNLTNLEILDLSGNNLSGSIPPEIGDLKELMILNLARNNFTGEIPGEIGLLTKLKSILLSENELSGPIPVQIGNLTKLSRLILHHNRLSVMPDEMKLLPNLTHLDVSHNQFSGAIPLGTKYLSKLRVFYFGGNNFSGPIPPWFTELLRLKELEMCSDQYNLPVSTDFVRLVNANEIRCYFDGSQCNVKKLIFSTGQSHLQFYIENDN</sequence>
<accession>A0A1Y2CE35</accession>
<dbReference type="PROSITE" id="PS51450">
    <property type="entry name" value="LRR"/>
    <property type="match status" value="2"/>
</dbReference>
<comment type="caution">
    <text evidence="7">The sequence shown here is derived from an EMBL/GenBank/DDBJ whole genome shotgun (WGS) entry which is preliminary data.</text>
</comment>
<dbReference type="InterPro" id="IPR055414">
    <property type="entry name" value="LRR_R13L4/SHOC2-like"/>
</dbReference>
<dbReference type="PRINTS" id="PR00019">
    <property type="entry name" value="LEURICHRPT"/>
</dbReference>
<keyword evidence="2" id="KW-0597">Phosphoprotein</keyword>
<dbReference type="PROSITE" id="PS50181">
    <property type="entry name" value="FBOX"/>
    <property type="match status" value="1"/>
</dbReference>
<dbReference type="Pfam" id="PF23598">
    <property type="entry name" value="LRR_14"/>
    <property type="match status" value="1"/>
</dbReference>
<dbReference type="Pfam" id="PF00646">
    <property type="entry name" value="F-box"/>
    <property type="match status" value="1"/>
</dbReference>
<dbReference type="EMBL" id="MCGO01000020">
    <property type="protein sequence ID" value="ORY45064.1"/>
    <property type="molecule type" value="Genomic_DNA"/>
</dbReference>
<dbReference type="OrthoDB" id="676979at2759"/>
<evidence type="ECO:0000313" key="7">
    <source>
        <dbReference type="EMBL" id="ORY45064.1"/>
    </source>
</evidence>
<dbReference type="InterPro" id="IPR036047">
    <property type="entry name" value="F-box-like_dom_sf"/>
</dbReference>
<dbReference type="GO" id="GO:0016020">
    <property type="term" value="C:membrane"/>
    <property type="evidence" value="ECO:0007669"/>
    <property type="project" value="UniProtKB-SubCell"/>
</dbReference>
<protein>
    <submittedName>
        <fullName evidence="7">L domain-like protein</fullName>
    </submittedName>
</protein>
<keyword evidence="3" id="KW-0433">Leucine-rich repeat</keyword>
<keyword evidence="5" id="KW-1015">Disulfide bond</keyword>
<evidence type="ECO:0000259" key="6">
    <source>
        <dbReference type="PROSITE" id="PS50181"/>
    </source>
</evidence>
<dbReference type="STRING" id="329046.A0A1Y2CE35"/>
<dbReference type="Proteomes" id="UP000193642">
    <property type="component" value="Unassembled WGS sequence"/>
</dbReference>
<dbReference type="InterPro" id="IPR003591">
    <property type="entry name" value="Leu-rich_rpt_typical-subtyp"/>
</dbReference>
<evidence type="ECO:0000256" key="1">
    <source>
        <dbReference type="ARBA" id="ARBA00004479"/>
    </source>
</evidence>
<gene>
    <name evidence="7" type="ORF">BCR33DRAFT_765533</name>
</gene>
<evidence type="ECO:0000313" key="8">
    <source>
        <dbReference type="Proteomes" id="UP000193642"/>
    </source>
</evidence>
<dbReference type="SMART" id="SM00369">
    <property type="entry name" value="LRR_TYP"/>
    <property type="match status" value="3"/>
</dbReference>
<dbReference type="FunFam" id="3.80.10.10:FF:000775">
    <property type="entry name" value="Predicted protein"/>
    <property type="match status" value="1"/>
</dbReference>
<reference evidence="7 8" key="1">
    <citation type="submission" date="2016-07" db="EMBL/GenBank/DDBJ databases">
        <title>Pervasive Adenine N6-methylation of Active Genes in Fungi.</title>
        <authorList>
            <consortium name="DOE Joint Genome Institute"/>
            <person name="Mondo S.J."/>
            <person name="Dannebaum R.O."/>
            <person name="Kuo R.C."/>
            <person name="Labutti K."/>
            <person name="Haridas S."/>
            <person name="Kuo A."/>
            <person name="Salamov A."/>
            <person name="Ahrendt S.R."/>
            <person name="Lipzen A."/>
            <person name="Sullivan W."/>
            <person name="Andreopoulos W.B."/>
            <person name="Clum A."/>
            <person name="Lindquist E."/>
            <person name="Daum C."/>
            <person name="Ramamoorthy G.K."/>
            <person name="Gryganskyi A."/>
            <person name="Culley D."/>
            <person name="Magnuson J.K."/>
            <person name="James T.Y."/>
            <person name="O'Malley M.A."/>
            <person name="Stajich J.E."/>
            <person name="Spatafora J.W."/>
            <person name="Visel A."/>
            <person name="Grigoriev I.V."/>
        </authorList>
    </citation>
    <scope>NUCLEOTIDE SEQUENCE [LARGE SCALE GENOMIC DNA]</scope>
    <source>
        <strain evidence="7 8">JEL800</strain>
    </source>
</reference>
<name>A0A1Y2CE35_9FUNG</name>
<proteinExistence type="predicted"/>
<evidence type="ECO:0000256" key="3">
    <source>
        <dbReference type="ARBA" id="ARBA00022614"/>
    </source>
</evidence>
<dbReference type="PANTHER" id="PTHR48064">
    <property type="entry name" value="OS01G0750400 PROTEIN"/>
    <property type="match status" value="1"/>
</dbReference>
<dbReference type="PANTHER" id="PTHR48064:SF6">
    <property type="entry name" value="RECEPTOR-LIKE PROTEIN KINASE 2"/>
    <property type="match status" value="1"/>
</dbReference>
<dbReference type="InterPro" id="IPR001611">
    <property type="entry name" value="Leu-rich_rpt"/>
</dbReference>
<organism evidence="7 8">
    <name type="scientific">Rhizoclosmatium globosum</name>
    <dbReference type="NCBI Taxonomy" id="329046"/>
    <lineage>
        <taxon>Eukaryota</taxon>
        <taxon>Fungi</taxon>
        <taxon>Fungi incertae sedis</taxon>
        <taxon>Chytridiomycota</taxon>
        <taxon>Chytridiomycota incertae sedis</taxon>
        <taxon>Chytridiomycetes</taxon>
        <taxon>Chytridiales</taxon>
        <taxon>Chytriomycetaceae</taxon>
        <taxon>Rhizoclosmatium</taxon>
    </lineage>
</organism>
<dbReference type="GO" id="GO:0048731">
    <property type="term" value="P:system development"/>
    <property type="evidence" value="ECO:0007669"/>
    <property type="project" value="UniProtKB-ARBA"/>
</dbReference>
<feature type="domain" description="F-box" evidence="6">
    <location>
        <begin position="1"/>
        <end position="48"/>
    </location>
</feature>
<dbReference type="InterPro" id="IPR032675">
    <property type="entry name" value="LRR_dom_sf"/>
</dbReference>
<dbReference type="SUPFAM" id="SSF52058">
    <property type="entry name" value="L domain-like"/>
    <property type="match status" value="1"/>
</dbReference>
<dbReference type="GO" id="GO:0009888">
    <property type="term" value="P:tissue development"/>
    <property type="evidence" value="ECO:0007669"/>
    <property type="project" value="UniProtKB-ARBA"/>
</dbReference>
<dbReference type="GO" id="GO:0009653">
    <property type="term" value="P:anatomical structure morphogenesis"/>
    <property type="evidence" value="ECO:0007669"/>
    <property type="project" value="UniProtKB-ARBA"/>
</dbReference>
<dbReference type="InterPro" id="IPR001810">
    <property type="entry name" value="F-box_dom"/>
</dbReference>
<dbReference type="SUPFAM" id="SSF81383">
    <property type="entry name" value="F-box domain"/>
    <property type="match status" value="1"/>
</dbReference>
<comment type="subcellular location">
    <subcellularLocation>
        <location evidence="1">Membrane</location>
        <topology evidence="1">Single-pass type I membrane protein</topology>
    </subcellularLocation>
</comment>
<evidence type="ECO:0000256" key="4">
    <source>
        <dbReference type="ARBA" id="ARBA00022737"/>
    </source>
</evidence>